<protein>
    <recommendedName>
        <fullName evidence="1">F-box domain-containing protein</fullName>
    </recommendedName>
</protein>
<dbReference type="EnsemblPlants" id="TraesCS5B02G422300.1">
    <property type="protein sequence ID" value="TraesCS5B02G422300.1.cds1"/>
    <property type="gene ID" value="TraesCS5B02G422300"/>
</dbReference>
<dbReference type="Gramene" id="TraesMAC5B03G02969700.1">
    <property type="protein sequence ID" value="TraesMAC5B03G02969700.1.CDS1"/>
    <property type="gene ID" value="TraesMAC5B03G02969700"/>
</dbReference>
<dbReference type="Gramene" id="TraesRN5B0101010800.1">
    <property type="protein sequence ID" value="TraesRN5B0101010800.1"/>
    <property type="gene ID" value="TraesRN5B0101010800"/>
</dbReference>
<dbReference type="Gramene" id="TraesCS5B03G1041800.1">
    <property type="protein sequence ID" value="TraesCS5B03G1041800.1.CDS1"/>
    <property type="gene ID" value="TraesCS5B03G1041800"/>
</dbReference>
<proteinExistence type="predicted"/>
<dbReference type="AlphaFoldDB" id="A0A3B6LU81"/>
<dbReference type="Proteomes" id="UP000019116">
    <property type="component" value="Chromosome 5B"/>
</dbReference>
<dbReference type="InterPro" id="IPR036047">
    <property type="entry name" value="F-box-like_dom_sf"/>
</dbReference>
<evidence type="ECO:0000259" key="1">
    <source>
        <dbReference type="SMART" id="SM00256"/>
    </source>
</evidence>
<dbReference type="SUPFAM" id="SSF81383">
    <property type="entry name" value="F-box domain"/>
    <property type="match status" value="1"/>
</dbReference>
<dbReference type="Gene3D" id="1.20.1280.50">
    <property type="match status" value="1"/>
</dbReference>
<reference evidence="2" key="2">
    <citation type="submission" date="2018-10" db="UniProtKB">
        <authorList>
            <consortium name="EnsemblPlants"/>
        </authorList>
    </citation>
    <scope>IDENTIFICATION</scope>
</reference>
<accession>A0A3B6LU81</accession>
<dbReference type="Gramene" id="TraesARI7B03G04292460.1">
    <property type="protein sequence ID" value="TraesARI7B03G04292460.1.CDS1"/>
    <property type="gene ID" value="TraesARI7B03G04292460"/>
</dbReference>
<dbReference type="SMART" id="SM00256">
    <property type="entry name" value="FBOX"/>
    <property type="match status" value="1"/>
</dbReference>
<dbReference type="Gramene" id="TraesLAC5B03G02926380.1">
    <property type="protein sequence ID" value="TraesLAC5B03G02926380.1.CDS1"/>
    <property type="gene ID" value="TraesLAC5B03G02926380"/>
</dbReference>
<dbReference type="PANTHER" id="PTHR31672">
    <property type="entry name" value="BNACNNG10540D PROTEIN"/>
    <property type="match status" value="1"/>
</dbReference>
<dbReference type="Pfam" id="PF08268">
    <property type="entry name" value="FBA_3"/>
    <property type="match status" value="1"/>
</dbReference>
<dbReference type="OMA" id="MVYDSIT"/>
<dbReference type="InterPro" id="IPR050796">
    <property type="entry name" value="SCF_F-box_component"/>
</dbReference>
<dbReference type="Gramene" id="TraesCS5B02G422300.1">
    <property type="protein sequence ID" value="TraesCS5B02G422300.1.cds1"/>
    <property type="gene ID" value="TraesCS5B02G422300"/>
</dbReference>
<dbReference type="Gramene" id="TraesJUL5B03G02993580.1">
    <property type="protein sequence ID" value="TraesJUL5B03G02993580.1.CDS1"/>
    <property type="gene ID" value="TraesJUL5B03G02993580"/>
</dbReference>
<dbReference type="PANTHER" id="PTHR31672:SF13">
    <property type="entry name" value="F-BOX PROTEIN CPR30-LIKE"/>
    <property type="match status" value="1"/>
</dbReference>
<dbReference type="InterPro" id="IPR017451">
    <property type="entry name" value="F-box-assoc_interact_dom"/>
</dbReference>
<dbReference type="Gramene" id="TraesKAR5B01G0395000.1">
    <property type="protein sequence ID" value="cds.TraesKAR5B01G0395000.1"/>
    <property type="gene ID" value="TraesKAR5B01G0395000"/>
</dbReference>
<dbReference type="STRING" id="4565.A0A3B6LU81"/>
<evidence type="ECO:0000313" key="2">
    <source>
        <dbReference type="EnsemblPlants" id="TraesCS5B02G422300.1.cds1"/>
    </source>
</evidence>
<sequence>MATSPTDLGNTVALPCPSLPDDVIMDIFARLPAKFVGRCRYLSRAWAATLSSDDFADRHHHLANHRHSPRVFFLHHSSRDGPLMHVWSPQDSPNGAPSTLYVPKAANAERALRIATLVCRGLAIFQTPCTEINYLCNPSSGQMAALPEHEKMFWYQDDVLGRHYTSLGLGYDAHTKKHKVVCVYYGGPRCDSEGFPRFAGCDLYVVNSNGRWRLIQGKPPAWVRPNMASIFAQGQVYWLADRKINIKPAEMVIVSFSLANHTFGTLPPPLGMDKDIRSLPKHHLTKLNEHLCFVSHNVSNSFYDIWLLPEHEERVWNLHCRLDMSKVSPDMTNRFVKWPNPLVTIDNGSRILLVRPRSLAHENNYSRMCAYDPMTGDVDDMFNGSDMVYDSITSTTDAAVYEESIVSPR</sequence>
<organism evidence="2">
    <name type="scientific">Triticum aestivum</name>
    <name type="common">Wheat</name>
    <dbReference type="NCBI Taxonomy" id="4565"/>
    <lineage>
        <taxon>Eukaryota</taxon>
        <taxon>Viridiplantae</taxon>
        <taxon>Streptophyta</taxon>
        <taxon>Embryophyta</taxon>
        <taxon>Tracheophyta</taxon>
        <taxon>Spermatophyta</taxon>
        <taxon>Magnoliopsida</taxon>
        <taxon>Liliopsida</taxon>
        <taxon>Poales</taxon>
        <taxon>Poaceae</taxon>
        <taxon>BOP clade</taxon>
        <taxon>Pooideae</taxon>
        <taxon>Triticodae</taxon>
        <taxon>Triticeae</taxon>
        <taxon>Triticinae</taxon>
        <taxon>Triticum</taxon>
    </lineage>
</organism>
<dbReference type="NCBIfam" id="TIGR01640">
    <property type="entry name" value="F_box_assoc_1"/>
    <property type="match status" value="1"/>
</dbReference>
<dbReference type="InterPro" id="IPR013187">
    <property type="entry name" value="F-box-assoc_dom_typ3"/>
</dbReference>
<reference evidence="2" key="1">
    <citation type="submission" date="2018-08" db="EMBL/GenBank/DDBJ databases">
        <authorList>
            <person name="Rossello M."/>
        </authorList>
    </citation>
    <scope>NUCLEOTIDE SEQUENCE [LARGE SCALE GENOMIC DNA]</scope>
    <source>
        <strain evidence="2">cv. Chinese Spring</strain>
    </source>
</reference>
<keyword evidence="3" id="KW-1185">Reference proteome</keyword>
<name>A0A3B6LU81_WHEAT</name>
<evidence type="ECO:0000313" key="3">
    <source>
        <dbReference type="Proteomes" id="UP000019116"/>
    </source>
</evidence>
<dbReference type="Pfam" id="PF00646">
    <property type="entry name" value="F-box"/>
    <property type="match status" value="1"/>
</dbReference>
<feature type="domain" description="F-box" evidence="1">
    <location>
        <begin position="19"/>
        <end position="59"/>
    </location>
</feature>
<dbReference type="InterPro" id="IPR001810">
    <property type="entry name" value="F-box_dom"/>
</dbReference>
<dbReference type="OrthoDB" id="695144at2759"/>
<dbReference type="Gramene" id="TraesLDM5B03G02975220.1">
    <property type="protein sequence ID" value="TraesLDM5B03G02975220.1.CDS1"/>
    <property type="gene ID" value="TraesLDM5B03G02975220"/>
</dbReference>